<keyword evidence="2" id="KW-1185">Reference proteome</keyword>
<dbReference type="RefSeq" id="WP_155407271.1">
    <property type="nucleotide sequence ID" value="NZ_AP025478.1"/>
</dbReference>
<proteinExistence type="predicted"/>
<sequence length="54" mass="5657">MLTVAANKTNDVNVDKAIKRMQAHASKSKSSFGKALKVKAPKSAYGRLAGPAKA</sequence>
<accession>A0ABM9QVZ9</accession>
<protein>
    <submittedName>
        <fullName evidence="1">Uncharacterized protein</fullName>
    </submittedName>
</protein>
<evidence type="ECO:0000313" key="2">
    <source>
        <dbReference type="Proteomes" id="UP000049077"/>
    </source>
</evidence>
<organism evidence="1 2">
    <name type="scientific">Vibrio crassostreae</name>
    <dbReference type="NCBI Taxonomy" id="246167"/>
    <lineage>
        <taxon>Bacteria</taxon>
        <taxon>Pseudomonadati</taxon>
        <taxon>Pseudomonadota</taxon>
        <taxon>Gammaproteobacteria</taxon>
        <taxon>Vibrionales</taxon>
        <taxon>Vibrionaceae</taxon>
        <taxon>Vibrio</taxon>
    </lineage>
</organism>
<comment type="caution">
    <text evidence="1">The sequence shown here is derived from an EMBL/GenBank/DDBJ whole genome shotgun (WGS) entry which is preliminary data.</text>
</comment>
<reference evidence="1 2" key="1">
    <citation type="submission" date="2014-06" db="EMBL/GenBank/DDBJ databases">
        <authorList>
            <person name="Le Roux F."/>
        </authorList>
    </citation>
    <scope>NUCLEOTIDE SEQUENCE [LARGE SCALE GENOMIC DNA]</scope>
    <source>
        <strain evidence="1 2">J5-4</strain>
    </source>
</reference>
<dbReference type="EMBL" id="CCJX01000111">
    <property type="protein sequence ID" value="CDT43128.1"/>
    <property type="molecule type" value="Genomic_DNA"/>
</dbReference>
<gene>
    <name evidence="1" type="ORF">VCR4J5_280007</name>
</gene>
<name>A0ABM9QVZ9_9VIBR</name>
<dbReference type="GeneID" id="93903490"/>
<evidence type="ECO:0000313" key="1">
    <source>
        <dbReference type="EMBL" id="CDT43128.1"/>
    </source>
</evidence>
<dbReference type="Proteomes" id="UP000049077">
    <property type="component" value="Unassembled WGS sequence"/>
</dbReference>